<keyword evidence="8" id="KW-1185">Reference proteome</keyword>
<dbReference type="GO" id="GO:0000462">
    <property type="term" value="P:maturation of SSU-rRNA from tricistronic rRNA transcript (SSU-rRNA, 5.8S rRNA, LSU-rRNA)"/>
    <property type="evidence" value="ECO:0007669"/>
    <property type="project" value="InterPro"/>
</dbReference>
<comment type="subcellular location">
    <subcellularLocation>
        <location evidence="1">Nucleus</location>
        <location evidence="1">Nucleolus</location>
    </subcellularLocation>
</comment>
<organism evidence="7 8">
    <name type="scientific">Spraguea lophii (strain 42_110)</name>
    <name type="common">Microsporidian parasite</name>
    <dbReference type="NCBI Taxonomy" id="1358809"/>
    <lineage>
        <taxon>Eukaryota</taxon>
        <taxon>Fungi</taxon>
        <taxon>Fungi incertae sedis</taxon>
        <taxon>Microsporidia</taxon>
        <taxon>Spragueidae</taxon>
        <taxon>Spraguea</taxon>
    </lineage>
</organism>
<dbReference type="GO" id="GO:0032040">
    <property type="term" value="C:small-subunit processome"/>
    <property type="evidence" value="ECO:0007669"/>
    <property type="project" value="TreeGrafter"/>
</dbReference>
<gene>
    <name evidence="7" type="ORF">SLOPH_1740</name>
</gene>
<evidence type="ECO:0000256" key="1">
    <source>
        <dbReference type="ARBA" id="ARBA00004604"/>
    </source>
</evidence>
<reference evidence="8" key="1">
    <citation type="journal article" date="2013" name="PLoS Genet.">
        <title>The genome of Spraguea lophii and the basis of host-microsporidian interactions.</title>
        <authorList>
            <person name="Campbell S.E."/>
            <person name="Williams T.A."/>
            <person name="Yousuf A."/>
            <person name="Soanes D.M."/>
            <person name="Paszkiewicz K.H."/>
            <person name="Williams B.A.P."/>
        </authorList>
    </citation>
    <scope>NUCLEOTIDE SEQUENCE [LARGE SCALE GENOMIC DNA]</scope>
    <source>
        <strain evidence="8">42_110</strain>
    </source>
</reference>
<comment type="caution">
    <text evidence="7">The sequence shown here is derived from an EMBL/GenBank/DDBJ whole genome shotgun (WGS) entry which is preliminary data.</text>
</comment>
<keyword evidence="5" id="KW-0812">Transmembrane</keyword>
<dbReference type="OrthoDB" id="28112at2759"/>
<keyword evidence="2" id="KW-0698">rRNA processing</keyword>
<proteinExistence type="predicted"/>
<dbReference type="InterPro" id="IPR013949">
    <property type="entry name" value="Utp6"/>
</dbReference>
<dbReference type="VEuPathDB" id="MicrosporidiaDB:SLOPH_1740"/>
<dbReference type="Pfam" id="PF08640">
    <property type="entry name" value="U3_assoc_6"/>
    <property type="match status" value="1"/>
</dbReference>
<evidence type="ECO:0000313" key="8">
    <source>
        <dbReference type="Proteomes" id="UP000014978"/>
    </source>
</evidence>
<keyword evidence="4" id="KW-0539">Nucleus</keyword>
<dbReference type="OMA" id="ISEMEHM"/>
<dbReference type="AlphaFoldDB" id="S7XG61"/>
<protein>
    <recommendedName>
        <fullName evidence="6">U3 small nucleolar RNA-associated protein 6 N-terminal domain-containing protein</fullName>
    </recommendedName>
</protein>
<dbReference type="EMBL" id="ATCN01001087">
    <property type="protein sequence ID" value="EPR78034.1"/>
    <property type="molecule type" value="Genomic_DNA"/>
</dbReference>
<dbReference type="PANTHER" id="PTHR23271">
    <property type="entry name" value="HEPATOCELLULAR CARCINOMA-ASSOCIATED ANTIGEN 66"/>
    <property type="match status" value="1"/>
</dbReference>
<dbReference type="GO" id="GO:0030515">
    <property type="term" value="F:snoRNA binding"/>
    <property type="evidence" value="ECO:0007669"/>
    <property type="project" value="InterPro"/>
</dbReference>
<evidence type="ECO:0000313" key="7">
    <source>
        <dbReference type="EMBL" id="EPR78034.1"/>
    </source>
</evidence>
<dbReference type="InParanoid" id="S7XG61"/>
<dbReference type="HOGENOM" id="CLU_084032_0_0_1"/>
<dbReference type="GO" id="GO:0034388">
    <property type="term" value="C:Pwp2p-containing subcomplex of 90S preribosome"/>
    <property type="evidence" value="ECO:0007669"/>
    <property type="project" value="TreeGrafter"/>
</dbReference>
<evidence type="ECO:0000256" key="5">
    <source>
        <dbReference type="SAM" id="Phobius"/>
    </source>
</evidence>
<dbReference type="PANTHER" id="PTHR23271:SF1">
    <property type="entry name" value="U3 SMALL NUCLEOLAR RNA-ASSOCIATED PROTEIN 6 HOMOLOG"/>
    <property type="match status" value="1"/>
</dbReference>
<sequence length="268" mass="33078">MVICIIKNYLNIYFKYNKIFLIKYFLLIIHFFKNIIFSYSPMADRVHQNFEKMTIELEEYNTLNIFTENELQQIIQKRQSFEYQIHRMQKNENDFTRYIDYETRLQKILQKRLGDKITTKIMSFTKNKIFNLYTHLLHHFPKFPYYKKFVDFAVSNEFNITRIITEYCIRFPRDIDNWIYSTEKLQYIDTQSTRTLLQRAIRINKKEKRLYEHFIEIELNLIEDELKESEEEYNLALIIYNECKDNCNGKIEIKNIDFFPLFKKIIEK</sequence>
<dbReference type="InterPro" id="IPR055347">
    <property type="entry name" value="UTP6_N"/>
</dbReference>
<keyword evidence="5" id="KW-0472">Membrane</keyword>
<dbReference type="Proteomes" id="UP000014978">
    <property type="component" value="Unassembled WGS sequence"/>
</dbReference>
<name>S7XG61_SPRLO</name>
<evidence type="ECO:0000259" key="6">
    <source>
        <dbReference type="Pfam" id="PF08640"/>
    </source>
</evidence>
<keyword evidence="5" id="KW-1133">Transmembrane helix</keyword>
<evidence type="ECO:0000256" key="2">
    <source>
        <dbReference type="ARBA" id="ARBA00022552"/>
    </source>
</evidence>
<keyword evidence="3" id="KW-0677">Repeat</keyword>
<dbReference type="STRING" id="1358809.S7XG61"/>
<feature type="transmembrane region" description="Helical" evidence="5">
    <location>
        <begin position="21"/>
        <end position="39"/>
    </location>
</feature>
<evidence type="ECO:0000256" key="4">
    <source>
        <dbReference type="ARBA" id="ARBA00023242"/>
    </source>
</evidence>
<feature type="domain" description="U3 small nucleolar RNA-associated protein 6 N-terminal" evidence="6">
    <location>
        <begin position="51"/>
        <end position="114"/>
    </location>
</feature>
<accession>S7XG61</accession>
<evidence type="ECO:0000256" key="3">
    <source>
        <dbReference type="ARBA" id="ARBA00022737"/>
    </source>
</evidence>